<protein>
    <recommendedName>
        <fullName evidence="4">FK506-binding protein</fullName>
        <ecNumber evidence="4">5.2.1.8</ecNumber>
    </recommendedName>
</protein>
<dbReference type="InterPro" id="IPR046357">
    <property type="entry name" value="PPIase_dom_sf"/>
</dbReference>
<dbReference type="FunFam" id="3.10.50.40:FF:000006">
    <property type="entry name" value="Peptidyl-prolyl cis-trans isomerase"/>
    <property type="match status" value="1"/>
</dbReference>
<dbReference type="EC" id="5.2.1.8" evidence="4"/>
<dbReference type="Gene3D" id="3.10.50.40">
    <property type="match status" value="1"/>
</dbReference>
<feature type="compositionally biased region" description="Basic residues" evidence="6">
    <location>
        <begin position="251"/>
        <end position="260"/>
    </location>
</feature>
<feature type="compositionally biased region" description="Basic residues" evidence="6">
    <location>
        <begin position="211"/>
        <end position="222"/>
    </location>
</feature>
<proteinExistence type="inferred from homology"/>
<dbReference type="AlphaFoldDB" id="T1FSD3"/>
<evidence type="ECO:0000256" key="5">
    <source>
        <dbReference type="PROSITE-ProRule" id="PRU00277"/>
    </source>
</evidence>
<dbReference type="GO" id="GO:0005730">
    <property type="term" value="C:nucleolus"/>
    <property type="evidence" value="ECO:0000318"/>
    <property type="project" value="GO_Central"/>
</dbReference>
<dbReference type="InterPro" id="IPR001179">
    <property type="entry name" value="PPIase_FKBP_dom"/>
</dbReference>
<dbReference type="PIRSF" id="PIRSF001473">
    <property type="entry name" value="FK506-bp_FPR3"/>
    <property type="match status" value="1"/>
</dbReference>
<keyword evidence="3 4" id="KW-0413">Isomerase</keyword>
<dbReference type="Proteomes" id="UP000015101">
    <property type="component" value="Unassembled WGS sequence"/>
</dbReference>
<gene>
    <name evidence="9" type="primary">20211730</name>
    <name evidence="8" type="ORF">HELRODRAFT_190865</name>
</gene>
<organism evidence="9 10">
    <name type="scientific">Helobdella robusta</name>
    <name type="common">Californian leech</name>
    <dbReference type="NCBI Taxonomy" id="6412"/>
    <lineage>
        <taxon>Eukaryota</taxon>
        <taxon>Metazoa</taxon>
        <taxon>Spiralia</taxon>
        <taxon>Lophotrochozoa</taxon>
        <taxon>Annelida</taxon>
        <taxon>Clitellata</taxon>
        <taxon>Hirudinea</taxon>
        <taxon>Rhynchobdellida</taxon>
        <taxon>Glossiphoniidae</taxon>
        <taxon>Helobdella</taxon>
    </lineage>
</organism>
<feature type="compositionally biased region" description="Acidic residues" evidence="6">
    <location>
        <begin position="106"/>
        <end position="138"/>
    </location>
</feature>
<dbReference type="PROSITE" id="PS50059">
    <property type="entry name" value="FKBP_PPIASE"/>
    <property type="match status" value="1"/>
</dbReference>
<feature type="region of interest" description="Disordered" evidence="6">
    <location>
        <begin position="167"/>
        <end position="301"/>
    </location>
</feature>
<dbReference type="EnsemblMetazoa" id="HelroT190865">
    <property type="protein sequence ID" value="HelroP190865"/>
    <property type="gene ID" value="HelroG190865"/>
</dbReference>
<dbReference type="Gene3D" id="2.60.120.340">
    <property type="entry name" value="Nucleoplasmin core domain"/>
    <property type="match status" value="1"/>
</dbReference>
<dbReference type="EMBL" id="KB096134">
    <property type="protein sequence ID" value="ESO08057.1"/>
    <property type="molecule type" value="Genomic_DNA"/>
</dbReference>
<dbReference type="HOGENOM" id="CLU_022297_0_1_1"/>
<dbReference type="STRING" id="6412.T1FSD3"/>
<keyword evidence="10" id="KW-1185">Reference proteome</keyword>
<dbReference type="FunCoup" id="T1FSD3">
    <property type="interactions" value="114"/>
</dbReference>
<accession>T1FSD3</accession>
<dbReference type="RefSeq" id="XP_009013846.1">
    <property type="nucleotide sequence ID" value="XM_009015598.1"/>
</dbReference>
<feature type="compositionally biased region" description="Basic and acidic residues" evidence="6">
    <location>
        <begin position="223"/>
        <end position="234"/>
    </location>
</feature>
<reference evidence="8 10" key="2">
    <citation type="journal article" date="2013" name="Nature">
        <title>Insights into bilaterian evolution from three spiralian genomes.</title>
        <authorList>
            <person name="Simakov O."/>
            <person name="Marletaz F."/>
            <person name="Cho S.J."/>
            <person name="Edsinger-Gonzales E."/>
            <person name="Havlak P."/>
            <person name="Hellsten U."/>
            <person name="Kuo D.H."/>
            <person name="Larsson T."/>
            <person name="Lv J."/>
            <person name="Arendt D."/>
            <person name="Savage R."/>
            <person name="Osoegawa K."/>
            <person name="de Jong P."/>
            <person name="Grimwood J."/>
            <person name="Chapman J.A."/>
            <person name="Shapiro H."/>
            <person name="Aerts A."/>
            <person name="Otillar R.P."/>
            <person name="Terry A.Y."/>
            <person name="Boore J.L."/>
            <person name="Grigoriev I.V."/>
            <person name="Lindberg D.R."/>
            <person name="Seaver E.C."/>
            <person name="Weisblat D.A."/>
            <person name="Putnam N.H."/>
            <person name="Rokhsar D.S."/>
        </authorList>
    </citation>
    <scope>NUCLEOTIDE SEQUENCE</scope>
</reference>
<dbReference type="OMA" id="CPPHMAY"/>
<dbReference type="Pfam" id="PF17800">
    <property type="entry name" value="NPL"/>
    <property type="match status" value="1"/>
</dbReference>
<name>T1FSD3_HELRO</name>
<evidence type="ECO:0000256" key="2">
    <source>
        <dbReference type="ARBA" id="ARBA00023110"/>
    </source>
</evidence>
<feature type="region of interest" description="Disordered" evidence="6">
    <location>
        <begin position="106"/>
        <end position="145"/>
    </location>
</feature>
<evidence type="ECO:0000256" key="6">
    <source>
        <dbReference type="SAM" id="MobiDB-lite"/>
    </source>
</evidence>
<dbReference type="CTD" id="20211730"/>
<dbReference type="Pfam" id="PF00254">
    <property type="entry name" value="FKBP_C"/>
    <property type="match status" value="1"/>
</dbReference>
<dbReference type="GeneID" id="20211730"/>
<evidence type="ECO:0000259" key="7">
    <source>
        <dbReference type="PROSITE" id="PS50059"/>
    </source>
</evidence>
<reference evidence="10" key="1">
    <citation type="submission" date="2012-12" db="EMBL/GenBank/DDBJ databases">
        <authorList>
            <person name="Hellsten U."/>
            <person name="Grimwood J."/>
            <person name="Chapman J.A."/>
            <person name="Shapiro H."/>
            <person name="Aerts A."/>
            <person name="Otillar R.P."/>
            <person name="Terry A.Y."/>
            <person name="Boore J.L."/>
            <person name="Simakov O."/>
            <person name="Marletaz F."/>
            <person name="Cho S.-J."/>
            <person name="Edsinger-Gonzales E."/>
            <person name="Havlak P."/>
            <person name="Kuo D.-H."/>
            <person name="Larsson T."/>
            <person name="Lv J."/>
            <person name="Arendt D."/>
            <person name="Savage R."/>
            <person name="Osoegawa K."/>
            <person name="de Jong P."/>
            <person name="Lindberg D.R."/>
            <person name="Seaver E.C."/>
            <person name="Weisblat D.A."/>
            <person name="Putnam N.H."/>
            <person name="Grigoriev I.V."/>
            <person name="Rokhsar D.S."/>
        </authorList>
    </citation>
    <scope>NUCLEOTIDE SEQUENCE</scope>
</reference>
<evidence type="ECO:0000256" key="4">
    <source>
        <dbReference type="PIRNR" id="PIRNR001473"/>
    </source>
</evidence>
<comment type="catalytic activity">
    <reaction evidence="1 4 5">
        <text>[protein]-peptidylproline (omega=180) = [protein]-peptidylproline (omega=0)</text>
        <dbReference type="Rhea" id="RHEA:16237"/>
        <dbReference type="Rhea" id="RHEA-COMP:10747"/>
        <dbReference type="Rhea" id="RHEA-COMP:10748"/>
        <dbReference type="ChEBI" id="CHEBI:83833"/>
        <dbReference type="ChEBI" id="CHEBI:83834"/>
        <dbReference type="EC" id="5.2.1.8"/>
    </reaction>
</comment>
<dbReference type="KEGG" id="hro:HELRODRAFT_190865"/>
<dbReference type="SUPFAM" id="SSF54534">
    <property type="entry name" value="FKBP-like"/>
    <property type="match status" value="1"/>
</dbReference>
<evidence type="ECO:0000313" key="10">
    <source>
        <dbReference type="Proteomes" id="UP000015101"/>
    </source>
</evidence>
<comment type="similarity">
    <text evidence="4">Belongs to the FKBP-type PPIase family.</text>
</comment>
<dbReference type="EMBL" id="AMQM01003388">
    <property type="status" value="NOT_ANNOTATED_CDS"/>
    <property type="molecule type" value="Genomic_DNA"/>
</dbReference>
<evidence type="ECO:0000256" key="3">
    <source>
        <dbReference type="ARBA" id="ARBA00023235"/>
    </source>
</evidence>
<dbReference type="PANTHER" id="PTHR43811:SF19">
    <property type="entry name" value="39 KDA FK506-BINDING NUCLEAR PROTEIN"/>
    <property type="match status" value="1"/>
</dbReference>
<dbReference type="InParanoid" id="T1FSD3"/>
<dbReference type="GO" id="GO:0003755">
    <property type="term" value="F:peptidyl-prolyl cis-trans isomerase activity"/>
    <property type="evidence" value="ECO:0000318"/>
    <property type="project" value="GO_Central"/>
</dbReference>
<feature type="compositionally biased region" description="Acidic residues" evidence="6">
    <location>
        <begin position="167"/>
        <end position="207"/>
    </location>
</feature>
<dbReference type="InterPro" id="IPR023566">
    <property type="entry name" value="PPIase_Fpr3/Fpr4-like"/>
</dbReference>
<dbReference type="PANTHER" id="PTHR43811">
    <property type="entry name" value="FKBP-TYPE PEPTIDYL-PROLYL CIS-TRANS ISOMERASE FKPA"/>
    <property type="match status" value="1"/>
</dbReference>
<sequence>MVVLKELANNIFWGVCLESGKKYTQTPDKNFHISMAAIDPSNKASTDPVSVILERNNAQFVLCSLVPGILYQQALDLNFSEGEELVLYTKGKVAVHLTGYVLQDDIPEEAFSSDDEDDEDYDLEDEEEEEEEDEEAEDLSGNLTARKRKIKQQSKKLLKKAKMDNFLDDEAEEADEDDMEDDFEDEMEMAGDSDGDDDEEEEEEEEDGGKKKQNAKQKKGKKAKESNAKPDESKSLASAVAGTPGSEDGKKKKKKKKKKNKQDAANESAASDGSKAALNDSKQAASPANQKQAAATGKNKKVTAEGGVIIEEVKEGHGPVAKLGKHVKVYYTGKLQSGKIFDTCVTGNPFKFKLGKKEVIAGWDVGLDGMKVGGKRTITIPPKMGYGSQKVGSIPANSTLIFDIELKAVL</sequence>
<dbReference type="InterPro" id="IPR041232">
    <property type="entry name" value="NPL"/>
</dbReference>
<feature type="compositionally biased region" description="Low complexity" evidence="6">
    <location>
        <begin position="281"/>
        <end position="295"/>
    </location>
</feature>
<dbReference type="GO" id="GO:0000785">
    <property type="term" value="C:chromatin"/>
    <property type="evidence" value="ECO:0000318"/>
    <property type="project" value="GO_Central"/>
</dbReference>
<dbReference type="eggNOG" id="KOG0552">
    <property type="taxonomic scope" value="Eukaryota"/>
</dbReference>
<evidence type="ECO:0000313" key="9">
    <source>
        <dbReference type="EnsemblMetazoa" id="HelroP190865"/>
    </source>
</evidence>
<evidence type="ECO:0000313" key="8">
    <source>
        <dbReference type="EMBL" id="ESO08057.1"/>
    </source>
</evidence>
<reference evidence="9" key="3">
    <citation type="submission" date="2015-06" db="UniProtKB">
        <authorList>
            <consortium name="EnsemblMetazoa"/>
        </authorList>
    </citation>
    <scope>IDENTIFICATION</scope>
</reference>
<feature type="domain" description="PPIase FKBP-type" evidence="7">
    <location>
        <begin position="324"/>
        <end position="410"/>
    </location>
</feature>
<keyword evidence="2 4" id="KW-0697">Rotamase</keyword>
<evidence type="ECO:0000256" key="1">
    <source>
        <dbReference type="ARBA" id="ARBA00000971"/>
    </source>
</evidence>
<dbReference type="OrthoDB" id="1902587at2759"/>